<proteinExistence type="predicted"/>
<comment type="caution">
    <text evidence="1">The sequence shown here is derived from an EMBL/GenBank/DDBJ whole genome shotgun (WGS) entry which is preliminary data.</text>
</comment>
<evidence type="ECO:0000313" key="1">
    <source>
        <dbReference type="EMBL" id="KAG6958937.1"/>
    </source>
</evidence>
<sequence length="90" mass="9811">MVTQQRGDDTDLASDEESRIYGGANADINKYPSVAAVLAEGTDGKLLCGGMPIAPQYVHRDRKSGKAEKILVVEVFRHLLYNSVALGKQY</sequence>
<keyword evidence="2" id="KW-1185">Reference proteome</keyword>
<reference evidence="1" key="1">
    <citation type="submission" date="2021-01" db="EMBL/GenBank/DDBJ databases">
        <title>Phytophthora aleatoria, a newly-described species from Pinus radiata is distinct from Phytophthora cactorum isolates based on comparative genomics.</title>
        <authorList>
            <person name="Mcdougal R."/>
            <person name="Panda P."/>
            <person name="Williams N."/>
            <person name="Studholme D.J."/>
        </authorList>
    </citation>
    <scope>NUCLEOTIDE SEQUENCE</scope>
    <source>
        <strain evidence="1">NZFS 4037</strain>
    </source>
</reference>
<dbReference type="EMBL" id="JAENGY010000643">
    <property type="protein sequence ID" value="KAG6958937.1"/>
    <property type="molecule type" value="Genomic_DNA"/>
</dbReference>
<gene>
    <name evidence="1" type="ORF">JG688_00010317</name>
</gene>
<organism evidence="1 2">
    <name type="scientific">Phytophthora aleatoria</name>
    <dbReference type="NCBI Taxonomy" id="2496075"/>
    <lineage>
        <taxon>Eukaryota</taxon>
        <taxon>Sar</taxon>
        <taxon>Stramenopiles</taxon>
        <taxon>Oomycota</taxon>
        <taxon>Peronosporomycetes</taxon>
        <taxon>Peronosporales</taxon>
        <taxon>Peronosporaceae</taxon>
        <taxon>Phytophthora</taxon>
    </lineage>
</organism>
<dbReference type="AlphaFoldDB" id="A0A8J5IIY1"/>
<evidence type="ECO:0000313" key="2">
    <source>
        <dbReference type="Proteomes" id="UP000709295"/>
    </source>
</evidence>
<protein>
    <submittedName>
        <fullName evidence="1">Uncharacterized protein</fullName>
    </submittedName>
</protein>
<dbReference type="Proteomes" id="UP000709295">
    <property type="component" value="Unassembled WGS sequence"/>
</dbReference>
<accession>A0A8J5IIY1</accession>
<name>A0A8J5IIY1_9STRA</name>